<dbReference type="EMBL" id="CAFBNF010000121">
    <property type="protein sequence ID" value="CAB4946086.1"/>
    <property type="molecule type" value="Genomic_DNA"/>
</dbReference>
<accession>A0A6J7JRP9</accession>
<reference evidence="2" key="1">
    <citation type="submission" date="2020-05" db="EMBL/GenBank/DDBJ databases">
        <authorList>
            <person name="Chiriac C."/>
            <person name="Salcher M."/>
            <person name="Ghai R."/>
            <person name="Kavagutti S V."/>
        </authorList>
    </citation>
    <scope>NUCLEOTIDE SEQUENCE</scope>
</reference>
<feature type="region of interest" description="Disordered" evidence="1">
    <location>
        <begin position="1"/>
        <end position="23"/>
    </location>
</feature>
<evidence type="ECO:0000313" key="2">
    <source>
        <dbReference type="EMBL" id="CAB4946086.1"/>
    </source>
</evidence>
<organism evidence="2">
    <name type="scientific">freshwater metagenome</name>
    <dbReference type="NCBI Taxonomy" id="449393"/>
    <lineage>
        <taxon>unclassified sequences</taxon>
        <taxon>metagenomes</taxon>
        <taxon>ecological metagenomes</taxon>
    </lineage>
</organism>
<proteinExistence type="predicted"/>
<name>A0A6J7JRP9_9ZZZZ</name>
<dbReference type="AlphaFoldDB" id="A0A6J7JRP9"/>
<gene>
    <name evidence="2" type="ORF">UFOPK3773_01135</name>
</gene>
<sequence length="75" mass="7320">MPISGPIIAISSGGIPSGSSGRSDGSIVSMALDTLAATGSMMRCHTGRVCTSHSLRDHASGSAAQAGKAVCSSSQ</sequence>
<protein>
    <submittedName>
        <fullName evidence="2">Unannotated protein</fullName>
    </submittedName>
</protein>
<evidence type="ECO:0000256" key="1">
    <source>
        <dbReference type="SAM" id="MobiDB-lite"/>
    </source>
</evidence>